<evidence type="ECO:0000313" key="1">
    <source>
        <dbReference type="EMBL" id="CAG8726575.1"/>
    </source>
</evidence>
<proteinExistence type="predicted"/>
<protein>
    <submittedName>
        <fullName evidence="1">29123_t:CDS:1</fullName>
    </submittedName>
</protein>
<name>A0ACA9PVC0_9GLOM</name>
<evidence type="ECO:0000313" key="2">
    <source>
        <dbReference type="Proteomes" id="UP000789920"/>
    </source>
</evidence>
<dbReference type="EMBL" id="CAJVQC010024469">
    <property type="protein sequence ID" value="CAG8726575.1"/>
    <property type="molecule type" value="Genomic_DNA"/>
</dbReference>
<sequence length="114" mass="13273">SVRSIQRIFSNISDRYQLCQLSFTLSHPESISHQPSSTSQNKFTSTVNLDLTKNLDLAMNLDLALHLDIVIMIDYYPHLNDILQNNYHEIDLYHVIVIEDQQIKTVHTIDMVYI</sequence>
<reference evidence="1" key="1">
    <citation type="submission" date="2021-06" db="EMBL/GenBank/DDBJ databases">
        <authorList>
            <person name="Kallberg Y."/>
            <person name="Tangrot J."/>
            <person name="Rosling A."/>
        </authorList>
    </citation>
    <scope>NUCLEOTIDE SEQUENCE</scope>
    <source>
        <strain evidence="1">MA461A</strain>
    </source>
</reference>
<dbReference type="Proteomes" id="UP000789920">
    <property type="component" value="Unassembled WGS sequence"/>
</dbReference>
<keyword evidence="2" id="KW-1185">Reference proteome</keyword>
<feature type="non-terminal residue" evidence="1">
    <location>
        <position position="1"/>
    </location>
</feature>
<gene>
    <name evidence="1" type="ORF">RPERSI_LOCUS11745</name>
</gene>
<accession>A0ACA9PVC0</accession>
<comment type="caution">
    <text evidence="1">The sequence shown here is derived from an EMBL/GenBank/DDBJ whole genome shotgun (WGS) entry which is preliminary data.</text>
</comment>
<organism evidence="1 2">
    <name type="scientific">Racocetra persica</name>
    <dbReference type="NCBI Taxonomy" id="160502"/>
    <lineage>
        <taxon>Eukaryota</taxon>
        <taxon>Fungi</taxon>
        <taxon>Fungi incertae sedis</taxon>
        <taxon>Mucoromycota</taxon>
        <taxon>Glomeromycotina</taxon>
        <taxon>Glomeromycetes</taxon>
        <taxon>Diversisporales</taxon>
        <taxon>Gigasporaceae</taxon>
        <taxon>Racocetra</taxon>
    </lineage>
</organism>